<protein>
    <submittedName>
        <fullName evidence="1">Uncharacterized protein</fullName>
    </submittedName>
</protein>
<dbReference type="AlphaFoldDB" id="A0A3E2NBB9"/>
<reference evidence="1 2" key="1">
    <citation type="submission" date="2018-07" db="EMBL/GenBank/DDBJ databases">
        <title>New species, Clostridium PI-S10-A1B.</title>
        <authorList>
            <person name="Krishna G."/>
            <person name="Summeta K."/>
            <person name="Shikha S."/>
            <person name="Prabhu P.B."/>
            <person name="Suresh K."/>
        </authorList>
    </citation>
    <scope>NUCLEOTIDE SEQUENCE [LARGE SCALE GENOMIC DNA]</scope>
    <source>
        <strain evidence="1 2">PI-S10-A1B</strain>
    </source>
</reference>
<organism evidence="1 2">
    <name type="scientific">Lacrimispora amygdalina</name>
    <dbReference type="NCBI Taxonomy" id="253257"/>
    <lineage>
        <taxon>Bacteria</taxon>
        <taxon>Bacillati</taxon>
        <taxon>Bacillota</taxon>
        <taxon>Clostridia</taxon>
        <taxon>Lachnospirales</taxon>
        <taxon>Lachnospiraceae</taxon>
        <taxon>Lacrimispora</taxon>
    </lineage>
</organism>
<evidence type="ECO:0000313" key="2">
    <source>
        <dbReference type="Proteomes" id="UP000260680"/>
    </source>
</evidence>
<sequence>MNETLESIKYVEANKLHEEANKLAIKVGNIYMASLMLYKNIPLTEKNIAICKKIVLERKENENKWFTWFINGGWKEDLK</sequence>
<dbReference type="RefSeq" id="WP_117417627.1">
    <property type="nucleotide sequence ID" value="NZ_QOHO01000043.1"/>
</dbReference>
<accession>A0A3E2NBB9</accession>
<dbReference type="Proteomes" id="UP000260680">
    <property type="component" value="Unassembled WGS sequence"/>
</dbReference>
<proteinExistence type="predicted"/>
<dbReference type="EMBL" id="QOHO01000043">
    <property type="protein sequence ID" value="RFZ78254.1"/>
    <property type="molecule type" value="Genomic_DNA"/>
</dbReference>
<comment type="caution">
    <text evidence="1">The sequence shown here is derived from an EMBL/GenBank/DDBJ whole genome shotgun (WGS) entry which is preliminary data.</text>
</comment>
<name>A0A3E2NBB9_9FIRM</name>
<evidence type="ECO:0000313" key="1">
    <source>
        <dbReference type="EMBL" id="RFZ78254.1"/>
    </source>
</evidence>
<gene>
    <name evidence="1" type="ORF">DS742_14165</name>
</gene>